<feature type="region of interest" description="Disordered" evidence="1">
    <location>
        <begin position="307"/>
        <end position="376"/>
    </location>
</feature>
<feature type="compositionally biased region" description="Polar residues" evidence="1">
    <location>
        <begin position="307"/>
        <end position="324"/>
    </location>
</feature>
<dbReference type="EMBL" id="CP042913">
    <property type="protein sequence ID" value="QEG35074.1"/>
    <property type="molecule type" value="Genomic_DNA"/>
</dbReference>
<proteinExistence type="predicted"/>
<dbReference type="KEGG" id="bgok:Pr1d_23650"/>
<name>A0A5B9Q7Q7_9BACT</name>
<sequence length="376" mass="41640">MDGRLPARGARSQYLRLRLFLAGVLLTIVAGIFSPTEASESAPQAGLLVLTNGSVLEGVVSLEGEHYRVMLPKGELQVRVTQVDFFCKNLDEAYERRQERSRGNSVDSHVELAQWCVQQGMLEHAMEEISLARSLDSQHRMLEVLTRQVDQLRSNNTKIVDTELEPATNPTESESTQVTTVSTAHEIPQWARVEFVRRIQPMLIHTCATGGCHYPGSSSKMQLDREALAGIGNPDLIQQNLDSVVRQLSFDDSESSPLLARGLAVHGKEGQKQSEAFTPRQVAILRAWFTQLVSEQIDMEESLYTGTKQNESATNSGSIAQQQHEGAKSRHSGARDPFDPTQFNDRQALPADKPTAATPLPQELEHQLDRPTVAIP</sequence>
<reference evidence="2 3" key="1">
    <citation type="submission" date="2019-08" db="EMBL/GenBank/DDBJ databases">
        <title>Deep-cultivation of Planctomycetes and their phenomic and genomic characterization uncovers novel biology.</title>
        <authorList>
            <person name="Wiegand S."/>
            <person name="Jogler M."/>
            <person name="Boedeker C."/>
            <person name="Pinto D."/>
            <person name="Vollmers J."/>
            <person name="Rivas-Marin E."/>
            <person name="Kohn T."/>
            <person name="Peeters S.H."/>
            <person name="Heuer A."/>
            <person name="Rast P."/>
            <person name="Oberbeckmann S."/>
            <person name="Bunk B."/>
            <person name="Jeske O."/>
            <person name="Meyerdierks A."/>
            <person name="Storesund J.E."/>
            <person name="Kallscheuer N."/>
            <person name="Luecker S."/>
            <person name="Lage O.M."/>
            <person name="Pohl T."/>
            <person name="Merkel B.J."/>
            <person name="Hornburger P."/>
            <person name="Mueller R.-W."/>
            <person name="Bruemmer F."/>
            <person name="Labrenz M."/>
            <person name="Spormann A.M."/>
            <person name="Op den Camp H."/>
            <person name="Overmann J."/>
            <person name="Amann R."/>
            <person name="Jetten M.S.M."/>
            <person name="Mascher T."/>
            <person name="Medema M.H."/>
            <person name="Devos D.P."/>
            <person name="Kaster A.-K."/>
            <person name="Ovreas L."/>
            <person name="Rohde M."/>
            <person name="Galperin M.Y."/>
            <person name="Jogler C."/>
        </authorList>
    </citation>
    <scope>NUCLEOTIDE SEQUENCE [LARGE SCALE GENOMIC DNA]</scope>
    <source>
        <strain evidence="2 3">Pr1d</strain>
    </source>
</reference>
<evidence type="ECO:0008006" key="4">
    <source>
        <dbReference type="Google" id="ProtNLM"/>
    </source>
</evidence>
<organism evidence="2 3">
    <name type="scientific">Bythopirellula goksoeyrii</name>
    <dbReference type="NCBI Taxonomy" id="1400387"/>
    <lineage>
        <taxon>Bacteria</taxon>
        <taxon>Pseudomonadati</taxon>
        <taxon>Planctomycetota</taxon>
        <taxon>Planctomycetia</taxon>
        <taxon>Pirellulales</taxon>
        <taxon>Lacipirellulaceae</taxon>
        <taxon>Bythopirellula</taxon>
    </lineage>
</organism>
<dbReference type="Proteomes" id="UP000323917">
    <property type="component" value="Chromosome"/>
</dbReference>
<dbReference type="AlphaFoldDB" id="A0A5B9Q7Q7"/>
<evidence type="ECO:0000313" key="3">
    <source>
        <dbReference type="Proteomes" id="UP000323917"/>
    </source>
</evidence>
<evidence type="ECO:0000256" key="1">
    <source>
        <dbReference type="SAM" id="MobiDB-lite"/>
    </source>
</evidence>
<feature type="compositionally biased region" description="Basic and acidic residues" evidence="1">
    <location>
        <begin position="325"/>
        <end position="338"/>
    </location>
</feature>
<evidence type="ECO:0000313" key="2">
    <source>
        <dbReference type="EMBL" id="QEG35074.1"/>
    </source>
</evidence>
<keyword evidence="3" id="KW-1185">Reference proteome</keyword>
<accession>A0A5B9Q7Q7</accession>
<gene>
    <name evidence="2" type="ORF">Pr1d_23650</name>
</gene>
<protein>
    <recommendedName>
        <fullName evidence="4">Secreted protein</fullName>
    </recommendedName>
</protein>